<dbReference type="AlphaFoldDB" id="A0A0E9M2M8"/>
<sequence>MEVQYDLEGQNAYNLSLEVSFDAGDSYEPIPFNHLSGDVTSVSSGANNLIVWDGKQTFPETNSNIAKIKVIATTGNPNHGHQPGRESPTSTATPIAPL</sequence>
<protein>
    <submittedName>
        <fullName evidence="2">Uncharacterized protein</fullName>
    </submittedName>
</protein>
<dbReference type="EMBL" id="BAZW01000055">
    <property type="protein sequence ID" value="GAO31646.1"/>
    <property type="molecule type" value="Genomic_DNA"/>
</dbReference>
<evidence type="ECO:0000256" key="1">
    <source>
        <dbReference type="SAM" id="MobiDB-lite"/>
    </source>
</evidence>
<organism evidence="2 3">
    <name type="scientific">Geofilum rubicundum JCM 15548</name>
    <dbReference type="NCBI Taxonomy" id="1236989"/>
    <lineage>
        <taxon>Bacteria</taxon>
        <taxon>Pseudomonadati</taxon>
        <taxon>Bacteroidota</taxon>
        <taxon>Bacteroidia</taxon>
        <taxon>Marinilabiliales</taxon>
        <taxon>Marinilabiliaceae</taxon>
        <taxon>Geofilum</taxon>
    </lineage>
</organism>
<name>A0A0E9M2M8_9BACT</name>
<dbReference type="STRING" id="1236989.JCM15548_14033"/>
<keyword evidence="3" id="KW-1185">Reference proteome</keyword>
<gene>
    <name evidence="2" type="ORF">JCM15548_14033</name>
</gene>
<feature type="compositionally biased region" description="Polar residues" evidence="1">
    <location>
        <begin position="87"/>
        <end position="98"/>
    </location>
</feature>
<evidence type="ECO:0000313" key="3">
    <source>
        <dbReference type="Proteomes" id="UP000032900"/>
    </source>
</evidence>
<proteinExistence type="predicted"/>
<reference evidence="2 3" key="1">
    <citation type="journal article" date="2015" name="Microbes Environ.">
        <title>Distribution and evolution of nitrogen fixation genes in the phylum bacteroidetes.</title>
        <authorList>
            <person name="Inoue J."/>
            <person name="Oshima K."/>
            <person name="Suda W."/>
            <person name="Sakamoto M."/>
            <person name="Iino T."/>
            <person name="Noda S."/>
            <person name="Hongoh Y."/>
            <person name="Hattori M."/>
            <person name="Ohkuma M."/>
        </authorList>
    </citation>
    <scope>NUCLEOTIDE SEQUENCE [LARGE SCALE GENOMIC DNA]</scope>
    <source>
        <strain evidence="2">JCM 15548</strain>
    </source>
</reference>
<feature type="region of interest" description="Disordered" evidence="1">
    <location>
        <begin position="74"/>
        <end position="98"/>
    </location>
</feature>
<accession>A0A0E9M2M8</accession>
<comment type="caution">
    <text evidence="2">The sequence shown here is derived from an EMBL/GenBank/DDBJ whole genome shotgun (WGS) entry which is preliminary data.</text>
</comment>
<evidence type="ECO:0000313" key="2">
    <source>
        <dbReference type="EMBL" id="GAO31646.1"/>
    </source>
</evidence>
<dbReference type="Proteomes" id="UP000032900">
    <property type="component" value="Unassembled WGS sequence"/>
</dbReference>